<evidence type="ECO:0000256" key="4">
    <source>
        <dbReference type="ARBA" id="ARBA00023242"/>
    </source>
</evidence>
<keyword evidence="3" id="KW-0804">Transcription</keyword>
<evidence type="ECO:0000313" key="7">
    <source>
        <dbReference type="EMBL" id="KAG7571426.1"/>
    </source>
</evidence>
<accession>A0A8K0JRI3</accession>
<evidence type="ECO:0000256" key="5">
    <source>
        <dbReference type="ARBA" id="ARBA00025751"/>
    </source>
</evidence>
<proteinExistence type="inferred from homology"/>
<dbReference type="GO" id="GO:0006366">
    <property type="term" value="P:transcription by RNA polymerase II"/>
    <property type="evidence" value="ECO:0007669"/>
    <property type="project" value="InterPro"/>
</dbReference>
<dbReference type="SUPFAM" id="SSF55257">
    <property type="entry name" value="RBP11-like subunits of RNA polymerase"/>
    <property type="match status" value="1"/>
</dbReference>
<dbReference type="EMBL" id="JABELV010000007">
    <property type="protein sequence ID" value="KAG7571426.1"/>
    <property type="molecule type" value="Genomic_DNA"/>
</dbReference>
<evidence type="ECO:0000313" key="8">
    <source>
        <dbReference type="Proteomes" id="UP000812966"/>
    </source>
</evidence>
<protein>
    <recommendedName>
        <fullName evidence="6">DNA-directed RNA polymerase RBP11-like dimerisation domain-containing protein</fullName>
    </recommendedName>
</protein>
<dbReference type="GO" id="GO:0003899">
    <property type="term" value="F:DNA-directed RNA polymerase activity"/>
    <property type="evidence" value="ECO:0007669"/>
    <property type="project" value="InterPro"/>
</dbReference>
<sequence length="179" mass="19393">MNHPDRVAAWLVDPDETGQLPMEITDVDNQLGKSIKVILFAQDHTIGNLIRSQLLLDPNVTFAGYRIPHPLDNKVELRIATDPNPKDRPYVSPRKALLNACTTLMLLTQRLKKDFEEQSKALEIGAGVGLNMGMDMSQGGNLGSMGQPGGYGGMDGDFGYGGMSMGATHGASAEDPYQY</sequence>
<dbReference type="InterPro" id="IPR022905">
    <property type="entry name" value="Rpo11-like"/>
</dbReference>
<dbReference type="CDD" id="cd06926">
    <property type="entry name" value="RNAP_II_RPB11"/>
    <property type="match status" value="1"/>
</dbReference>
<evidence type="ECO:0000256" key="3">
    <source>
        <dbReference type="ARBA" id="ARBA00023163"/>
    </source>
</evidence>
<evidence type="ECO:0000256" key="2">
    <source>
        <dbReference type="ARBA" id="ARBA00022478"/>
    </source>
</evidence>
<dbReference type="InterPro" id="IPR036603">
    <property type="entry name" value="RBP11-like"/>
</dbReference>
<comment type="similarity">
    <text evidence="5">Belongs to the archaeal Rpo11/eukaryotic RPB11/RPC19 RNA polymerase subunit family.</text>
</comment>
<comment type="subcellular location">
    <subcellularLocation>
        <location evidence="1">Nucleus</location>
    </subcellularLocation>
</comment>
<dbReference type="Pfam" id="PF13656">
    <property type="entry name" value="RNA_pol_L_2"/>
    <property type="match status" value="1"/>
</dbReference>
<evidence type="ECO:0000256" key="1">
    <source>
        <dbReference type="ARBA" id="ARBA00004123"/>
    </source>
</evidence>
<dbReference type="PANTHER" id="PTHR13946">
    <property type="entry name" value="DNA-DIRECTED RNA POLYMERASE I,II,III"/>
    <property type="match status" value="1"/>
</dbReference>
<keyword evidence="4" id="KW-0539">Nucleus</keyword>
<dbReference type="PANTHER" id="PTHR13946:SF16">
    <property type="entry name" value="DNA-DIRECTED RNA POLYMERASE II SUBUNIT RPB11"/>
    <property type="match status" value="1"/>
</dbReference>
<dbReference type="GO" id="GO:0005665">
    <property type="term" value="C:RNA polymerase II, core complex"/>
    <property type="evidence" value="ECO:0007669"/>
    <property type="project" value="InterPro"/>
</dbReference>
<keyword evidence="2" id="KW-0240">DNA-directed RNA polymerase</keyword>
<gene>
    <name evidence="7" type="ORF">FFLO_00609</name>
</gene>
<name>A0A8K0JRI3_9TREE</name>
<keyword evidence="8" id="KW-1185">Reference proteome</keyword>
<dbReference type="InterPro" id="IPR009025">
    <property type="entry name" value="RBP11-like_dimer"/>
</dbReference>
<dbReference type="HAMAP" id="MF_00261">
    <property type="entry name" value="RNApol_arch_Rpo11"/>
    <property type="match status" value="1"/>
</dbReference>
<comment type="caution">
    <text evidence="7">The sequence shown here is derived from an EMBL/GenBank/DDBJ whole genome shotgun (WGS) entry which is preliminary data.</text>
</comment>
<dbReference type="Gene3D" id="3.30.1360.10">
    <property type="entry name" value="RNA polymerase, RBP11-like subunit"/>
    <property type="match status" value="1"/>
</dbReference>
<organism evidence="7 8">
    <name type="scientific">Filobasidium floriforme</name>
    <dbReference type="NCBI Taxonomy" id="5210"/>
    <lineage>
        <taxon>Eukaryota</taxon>
        <taxon>Fungi</taxon>
        <taxon>Dikarya</taxon>
        <taxon>Basidiomycota</taxon>
        <taxon>Agaricomycotina</taxon>
        <taxon>Tremellomycetes</taxon>
        <taxon>Filobasidiales</taxon>
        <taxon>Filobasidiaceae</taxon>
        <taxon>Filobasidium</taxon>
    </lineage>
</organism>
<dbReference type="GO" id="GO:0046983">
    <property type="term" value="F:protein dimerization activity"/>
    <property type="evidence" value="ECO:0007669"/>
    <property type="project" value="InterPro"/>
</dbReference>
<evidence type="ECO:0000259" key="6">
    <source>
        <dbReference type="Pfam" id="PF13656"/>
    </source>
</evidence>
<reference evidence="7" key="1">
    <citation type="submission" date="2020-04" db="EMBL/GenBank/DDBJ databases">
        <title>Analysis of mating type loci in Filobasidium floriforme.</title>
        <authorList>
            <person name="Nowrousian M."/>
        </authorList>
    </citation>
    <scope>NUCLEOTIDE SEQUENCE</scope>
    <source>
        <strain evidence="7">CBS 6242</strain>
    </source>
</reference>
<dbReference type="Proteomes" id="UP000812966">
    <property type="component" value="Unassembled WGS sequence"/>
</dbReference>
<dbReference type="AlphaFoldDB" id="A0A8K0JRI3"/>
<feature type="domain" description="DNA-directed RNA polymerase RBP11-like dimerisation" evidence="6">
    <location>
        <begin position="37"/>
        <end position="113"/>
    </location>
</feature>
<dbReference type="InterPro" id="IPR037685">
    <property type="entry name" value="RBP11"/>
</dbReference>